<dbReference type="OrthoDB" id="125247at2759"/>
<organism evidence="1 2">
    <name type="scientific">Phytophthora megakarya</name>
    <dbReference type="NCBI Taxonomy" id="4795"/>
    <lineage>
        <taxon>Eukaryota</taxon>
        <taxon>Sar</taxon>
        <taxon>Stramenopiles</taxon>
        <taxon>Oomycota</taxon>
        <taxon>Peronosporomycetes</taxon>
        <taxon>Peronosporales</taxon>
        <taxon>Peronosporaceae</taxon>
        <taxon>Phytophthora</taxon>
    </lineage>
</organism>
<evidence type="ECO:0000313" key="1">
    <source>
        <dbReference type="EMBL" id="OWZ05386.1"/>
    </source>
</evidence>
<comment type="caution">
    <text evidence="1">The sequence shown here is derived from an EMBL/GenBank/DDBJ whole genome shotgun (WGS) entry which is preliminary data.</text>
</comment>
<evidence type="ECO:0000313" key="2">
    <source>
        <dbReference type="Proteomes" id="UP000198211"/>
    </source>
</evidence>
<sequence length="230" mass="26493">MARSFPDRAARAVRPTTADYCDHLITAPIVQTPMAAKPCEMIDGANTPEPISFETDVGGRLGLFVERYSAIEMQDLIAYWKFTHRFLVPPILVNTDPYLTTFCVKQEIRRSHARVRWKVILFLFIIAMREGWCDMDLRLDSFFMHFPQRTNEVLWYPGIEVRRANLADPQLNRPKPTTLIEALEDCDYADPWRTHFRLQLADHPARRIARLAGKYFNMAVQTAAAPAPTP</sequence>
<proteinExistence type="predicted"/>
<keyword evidence="2" id="KW-1185">Reference proteome</keyword>
<protein>
    <submittedName>
        <fullName evidence="1">Uncharacterized protein</fullName>
    </submittedName>
</protein>
<name>A0A225VIF7_9STRA</name>
<reference evidence="2" key="1">
    <citation type="submission" date="2017-03" db="EMBL/GenBank/DDBJ databases">
        <title>Phytopthora megakarya and P. palmivora, two closely related causual agents of cacao black pod achieved similar genome size and gene model numbers by different mechanisms.</title>
        <authorList>
            <person name="Ali S."/>
            <person name="Shao J."/>
            <person name="Larry D.J."/>
            <person name="Kronmiller B."/>
            <person name="Shen D."/>
            <person name="Strem M.D."/>
            <person name="Melnick R.L."/>
            <person name="Guiltinan M.J."/>
            <person name="Tyler B.M."/>
            <person name="Meinhardt L.W."/>
            <person name="Bailey B.A."/>
        </authorList>
    </citation>
    <scope>NUCLEOTIDE SEQUENCE [LARGE SCALE GENOMIC DNA]</scope>
    <source>
        <strain evidence="2">zdho120</strain>
    </source>
</reference>
<accession>A0A225VIF7</accession>
<dbReference type="Proteomes" id="UP000198211">
    <property type="component" value="Unassembled WGS sequence"/>
</dbReference>
<gene>
    <name evidence="1" type="ORF">PHMEG_00022533</name>
</gene>
<dbReference type="EMBL" id="NBNE01004456">
    <property type="protein sequence ID" value="OWZ05386.1"/>
    <property type="molecule type" value="Genomic_DNA"/>
</dbReference>
<dbReference type="AlphaFoldDB" id="A0A225VIF7"/>